<evidence type="ECO:0000313" key="2">
    <source>
        <dbReference type="EMBL" id="SUS08968.1"/>
    </source>
</evidence>
<proteinExistence type="predicted"/>
<dbReference type="SUPFAM" id="SSF159594">
    <property type="entry name" value="XCC0632-like"/>
    <property type="match status" value="1"/>
</dbReference>
<dbReference type="AlphaFoldDB" id="A0A380TLB3"/>
<gene>
    <name evidence="2" type="ORF">DF3PB_990009</name>
</gene>
<dbReference type="PROSITE" id="PS51257">
    <property type="entry name" value="PROKAR_LIPOPROTEIN"/>
    <property type="match status" value="1"/>
</dbReference>
<name>A0A380TLB3_9ZZZZ</name>
<accession>A0A380TLB3</accession>
<dbReference type="Pfam" id="PF03886">
    <property type="entry name" value="ABC_trans_aux"/>
    <property type="match status" value="1"/>
</dbReference>
<dbReference type="Gene3D" id="3.40.50.10610">
    <property type="entry name" value="ABC-type transport auxiliary lipoprotein component"/>
    <property type="match status" value="1"/>
</dbReference>
<organism evidence="2">
    <name type="scientific">metagenome</name>
    <dbReference type="NCBI Taxonomy" id="256318"/>
    <lineage>
        <taxon>unclassified sequences</taxon>
        <taxon>metagenomes</taxon>
    </lineage>
</organism>
<sequence length="209" mass="22419">MTRLSPASLILAALTLAVAGCSSTPATHFYSLASIAPDAPESPRPAGQGLAVAVGTVTLPAYLDRPQVVTRPGVYAVHLAEFDRWSEPLQDMVPRVIAENLSVLLGSDQIYLSPRRRLPGLAHQIDIAIDRFDLDDQDRVVLAARWDLVERSRDEVASSRRITIIEPAADRSYETIAAAMSKALALLSRDIADGLQAAAATRAKPARGS</sequence>
<feature type="domain" description="ABC-type transport auxiliary lipoprotein component" evidence="1">
    <location>
        <begin position="30"/>
        <end position="192"/>
    </location>
</feature>
<evidence type="ECO:0000259" key="1">
    <source>
        <dbReference type="Pfam" id="PF03886"/>
    </source>
</evidence>
<dbReference type="InterPro" id="IPR005586">
    <property type="entry name" value="ABC_trans_aux"/>
</dbReference>
<dbReference type="EMBL" id="UIDG01000655">
    <property type="protein sequence ID" value="SUS08968.1"/>
    <property type="molecule type" value="Genomic_DNA"/>
</dbReference>
<protein>
    <recommendedName>
        <fullName evidence="1">ABC-type transport auxiliary lipoprotein component domain-containing protein</fullName>
    </recommendedName>
</protein>
<reference evidence="2" key="1">
    <citation type="submission" date="2018-07" db="EMBL/GenBank/DDBJ databases">
        <authorList>
            <person name="Quirk P.G."/>
            <person name="Krulwich T.A."/>
        </authorList>
    </citation>
    <scope>NUCLEOTIDE SEQUENCE</scope>
</reference>